<reference evidence="1" key="2">
    <citation type="journal article" date="2022" name="Res Sq">
        <title>Comparative Genomics Reveals Insights into the Divergent Evolution of Astigmatic Mites and Household Pest Adaptations.</title>
        <authorList>
            <person name="Xiong Q."/>
            <person name="Wan A.T.-Y."/>
            <person name="Liu X.-Y."/>
            <person name="Fung C.S.-H."/>
            <person name="Xiao X."/>
            <person name="Malainual N."/>
            <person name="Hou J."/>
            <person name="Wang L."/>
            <person name="Wang M."/>
            <person name="Yang K."/>
            <person name="Cui Y."/>
            <person name="Leung E."/>
            <person name="Nong W."/>
            <person name="Shin S.-K."/>
            <person name="Au S."/>
            <person name="Jeong K.Y."/>
            <person name="Chew F.T."/>
            <person name="Hui J."/>
            <person name="Leung T.F."/>
            <person name="Tungtrongchitr A."/>
            <person name="Zhong N."/>
            <person name="Liu Z."/>
            <person name="Tsui S."/>
        </authorList>
    </citation>
    <scope>NUCLEOTIDE SEQUENCE</scope>
    <source>
        <strain evidence="1">Derf</strain>
        <tissue evidence="1">Whole organism</tissue>
    </source>
</reference>
<organism evidence="1 2">
    <name type="scientific">Dermatophagoides farinae</name>
    <name type="common">American house dust mite</name>
    <dbReference type="NCBI Taxonomy" id="6954"/>
    <lineage>
        <taxon>Eukaryota</taxon>
        <taxon>Metazoa</taxon>
        <taxon>Ecdysozoa</taxon>
        <taxon>Arthropoda</taxon>
        <taxon>Chelicerata</taxon>
        <taxon>Arachnida</taxon>
        <taxon>Acari</taxon>
        <taxon>Acariformes</taxon>
        <taxon>Sarcoptiformes</taxon>
        <taxon>Astigmata</taxon>
        <taxon>Psoroptidia</taxon>
        <taxon>Analgoidea</taxon>
        <taxon>Pyroglyphidae</taxon>
        <taxon>Dermatophagoidinae</taxon>
        <taxon>Dermatophagoides</taxon>
    </lineage>
</organism>
<evidence type="ECO:0000313" key="1">
    <source>
        <dbReference type="EMBL" id="KAH9511345.1"/>
    </source>
</evidence>
<evidence type="ECO:0000313" key="2">
    <source>
        <dbReference type="Proteomes" id="UP000790347"/>
    </source>
</evidence>
<comment type="caution">
    <text evidence="1">The sequence shown here is derived from an EMBL/GenBank/DDBJ whole genome shotgun (WGS) entry which is preliminary data.</text>
</comment>
<dbReference type="EMBL" id="ASGP02000004">
    <property type="protein sequence ID" value="KAH9511345.1"/>
    <property type="molecule type" value="Genomic_DNA"/>
</dbReference>
<name>A0A922L4D6_DERFA</name>
<sequence length="89" mass="10477">MDAHVRFRIIKSKLFIFIIDNVRMMAINSKNSNNCDGKLIIHTGSVSLHNDKPQRFSILVRKIKNRGQEQIKRTEFWVCISHQHKDSDE</sequence>
<reference evidence="1" key="1">
    <citation type="submission" date="2013-05" db="EMBL/GenBank/DDBJ databases">
        <authorList>
            <person name="Yim A.K.Y."/>
            <person name="Chan T.F."/>
            <person name="Ji K.M."/>
            <person name="Liu X.Y."/>
            <person name="Zhou J.W."/>
            <person name="Li R.Q."/>
            <person name="Yang K.Y."/>
            <person name="Li J."/>
            <person name="Li M."/>
            <person name="Law P.T.W."/>
            <person name="Wu Y.L."/>
            <person name="Cai Z.L."/>
            <person name="Qin H."/>
            <person name="Bao Y."/>
            <person name="Leung R.K.K."/>
            <person name="Ng P.K.S."/>
            <person name="Zou J."/>
            <person name="Zhong X.J."/>
            <person name="Ran P.X."/>
            <person name="Zhong N.S."/>
            <person name="Liu Z.G."/>
            <person name="Tsui S.K.W."/>
        </authorList>
    </citation>
    <scope>NUCLEOTIDE SEQUENCE</scope>
    <source>
        <strain evidence="1">Derf</strain>
        <tissue evidence="1">Whole organism</tissue>
    </source>
</reference>
<gene>
    <name evidence="1" type="ORF">DERF_009813</name>
</gene>
<dbReference type="AlphaFoldDB" id="A0A922L4D6"/>
<protein>
    <submittedName>
        <fullName evidence="1">Uncharacterized protein</fullName>
    </submittedName>
</protein>
<accession>A0A922L4D6</accession>
<proteinExistence type="predicted"/>
<keyword evidence="2" id="KW-1185">Reference proteome</keyword>
<dbReference type="Proteomes" id="UP000790347">
    <property type="component" value="Unassembled WGS sequence"/>
</dbReference>